<evidence type="ECO:0000256" key="1">
    <source>
        <dbReference type="ARBA" id="ARBA00022737"/>
    </source>
</evidence>
<dbReference type="InterPro" id="IPR011990">
    <property type="entry name" value="TPR-like_helical_dom_sf"/>
</dbReference>
<evidence type="ECO:0000313" key="7">
    <source>
        <dbReference type="Proteomes" id="UP000184267"/>
    </source>
</evidence>
<proteinExistence type="predicted"/>
<feature type="compositionally biased region" description="Basic and acidic residues" evidence="4">
    <location>
        <begin position="506"/>
        <end position="521"/>
    </location>
</feature>
<gene>
    <name evidence="6" type="ORF">TRAPUB_4869</name>
</gene>
<dbReference type="STRING" id="154538.A0A1M2VA58"/>
<dbReference type="InterPro" id="IPR045243">
    <property type="entry name" value="Rna14-like"/>
</dbReference>
<accession>A0A1M2VA58</accession>
<feature type="compositionally biased region" description="Low complexity" evidence="4">
    <location>
        <begin position="239"/>
        <end position="249"/>
    </location>
</feature>
<dbReference type="PANTHER" id="PTHR19980:SF0">
    <property type="entry name" value="CLEAVAGE STIMULATION FACTOR SUBUNIT 3"/>
    <property type="match status" value="1"/>
</dbReference>
<feature type="compositionally biased region" description="Gly residues" evidence="4">
    <location>
        <begin position="623"/>
        <end position="633"/>
    </location>
</feature>
<dbReference type="EMBL" id="MNAD01001540">
    <property type="protein sequence ID" value="OJT04413.1"/>
    <property type="molecule type" value="Genomic_DNA"/>
</dbReference>
<dbReference type="PANTHER" id="PTHR19980">
    <property type="entry name" value="RNA CLEAVAGE STIMULATION FACTOR"/>
    <property type="match status" value="1"/>
</dbReference>
<comment type="caution">
    <text evidence="6">The sequence shown here is derived from an EMBL/GenBank/DDBJ whole genome shotgun (WGS) entry which is preliminary data.</text>
</comment>
<evidence type="ECO:0000313" key="6">
    <source>
        <dbReference type="EMBL" id="OJT04413.1"/>
    </source>
</evidence>
<comment type="function">
    <text evidence="3">Component of the cleavage factor IA (CFIA) complex, which is involved in the endonucleolytic cleavage during polyadenylation-dependent pre-mRNA 3'-end formation.</text>
</comment>
<feature type="domain" description="Suppressor of forked" evidence="5">
    <location>
        <begin position="1"/>
        <end position="434"/>
    </location>
</feature>
<feature type="region of interest" description="Disordered" evidence="4">
    <location>
        <begin position="596"/>
        <end position="633"/>
    </location>
</feature>
<comment type="subcellular location">
    <subcellularLocation>
        <location evidence="3">Nucleus</location>
    </subcellularLocation>
    <subcellularLocation>
        <location evidence="3">Cytoplasm</location>
    </subcellularLocation>
    <text evidence="3">Nucleus and/or cytoplasm.</text>
</comment>
<dbReference type="Gene3D" id="1.25.40.1040">
    <property type="match status" value="2"/>
</dbReference>
<evidence type="ECO:0000256" key="3">
    <source>
        <dbReference type="RuleBase" id="RU369035"/>
    </source>
</evidence>
<evidence type="ECO:0000256" key="2">
    <source>
        <dbReference type="ARBA" id="ARBA00023242"/>
    </source>
</evidence>
<keyword evidence="2 3" id="KW-0539">Nucleus</keyword>
<keyword evidence="7" id="KW-1185">Reference proteome</keyword>
<feature type="compositionally biased region" description="Polar residues" evidence="4">
    <location>
        <begin position="210"/>
        <end position="238"/>
    </location>
</feature>
<keyword evidence="1" id="KW-0677">Repeat</keyword>
<dbReference type="GO" id="GO:0005634">
    <property type="term" value="C:nucleus"/>
    <property type="evidence" value="ECO:0007669"/>
    <property type="project" value="UniProtKB-SubCell"/>
</dbReference>
<dbReference type="InterPro" id="IPR003107">
    <property type="entry name" value="HAT"/>
</dbReference>
<feature type="compositionally biased region" description="Basic and acidic residues" evidence="4">
    <location>
        <begin position="481"/>
        <end position="497"/>
    </location>
</feature>
<feature type="compositionally biased region" description="Polar residues" evidence="4">
    <location>
        <begin position="443"/>
        <end position="479"/>
    </location>
</feature>
<protein>
    <recommendedName>
        <fullName evidence="3">mRNA 3'-end-processing protein RNA14</fullName>
    </recommendedName>
</protein>
<sequence>MDAVRKAYQHAVQIPMENVKKLWEEYQEFENEAHMQARTVLNQLQEHLSTLFANTQPARGSRSSIWLPRPPTFSQSDKALVQRWRLYLKWEEGNPLEIEEKDRATLLQRIQSVYRKAVVRMRYYSEIWCVAVALERLYMAYAWTNGIGKTEEANTLLKSGIEANPASFVLNFAYAEALELQSNFVEVHVGYEKFIEVLRKDLEATEERINANTSSNGSLGSQVPTKTDSNAMDTSTGLSQSQPSSQNSSFATQASDDKPPKSKELVDKRTDYGIVYIMYMRFGRRAEGLKSARNIFGKARRDRWTPWEVYEAAALMEYHCGNKDVQVASRIFEKGMETFGEEVDFVLRYLGFLISINDENNGRALFERVIGSFAAEKARPLWDRWARYEYQYGDLAAAHKLEKRMAEVYPSDPPIKRFAERHKYLNIDAIAVRDLGFVLGRQSSRANGSGNLGRSETLQSLGTPQSKETQPIAPSSSKRAVSPDHRRRDESRSEYPSKRLRPTSPVRERDRDWREGREGPRGRRHNSPGWERDRERDAPPRRSFIKEEKEEDKGVVIPNVLSWFIGTLPAANSFDGPVFRTDDLMQVFRNAVIPATSTARARTPPSASRPGGGRPPPDYGPYQGPGSGRRGRW</sequence>
<evidence type="ECO:0000256" key="4">
    <source>
        <dbReference type="SAM" id="MobiDB-lite"/>
    </source>
</evidence>
<reference evidence="6 7" key="1">
    <citation type="submission" date="2016-10" db="EMBL/GenBank/DDBJ databases">
        <title>Genome sequence of the basidiomycete white-rot fungus Trametes pubescens.</title>
        <authorList>
            <person name="Makela M.R."/>
            <person name="Granchi Z."/>
            <person name="Peng M."/>
            <person name="De Vries R.P."/>
            <person name="Grigoriev I."/>
            <person name="Riley R."/>
            <person name="Hilden K."/>
        </authorList>
    </citation>
    <scope>NUCLEOTIDE SEQUENCE [LARGE SCALE GENOMIC DNA]</scope>
    <source>
        <strain evidence="6 7">FBCC735</strain>
    </source>
</reference>
<feature type="region of interest" description="Disordered" evidence="4">
    <location>
        <begin position="443"/>
        <end position="547"/>
    </location>
</feature>
<dbReference type="Proteomes" id="UP000184267">
    <property type="component" value="Unassembled WGS sequence"/>
</dbReference>
<dbReference type="SUPFAM" id="SSF48452">
    <property type="entry name" value="TPR-like"/>
    <property type="match status" value="2"/>
</dbReference>
<dbReference type="InterPro" id="IPR008847">
    <property type="entry name" value="Suf"/>
</dbReference>
<dbReference type="GO" id="GO:0180010">
    <property type="term" value="P:co-transcriptional mRNA 3'-end processing, cleavage and polyadenylation pathway"/>
    <property type="evidence" value="ECO:0007669"/>
    <property type="project" value="UniProtKB-UniRule"/>
</dbReference>
<dbReference type="AlphaFoldDB" id="A0A1M2VA58"/>
<dbReference type="GO" id="GO:0005737">
    <property type="term" value="C:cytoplasm"/>
    <property type="evidence" value="ECO:0007669"/>
    <property type="project" value="UniProtKB-SubCell"/>
</dbReference>
<feature type="compositionally biased region" description="Basic and acidic residues" evidence="4">
    <location>
        <begin position="255"/>
        <end position="264"/>
    </location>
</feature>
<dbReference type="SMART" id="SM00386">
    <property type="entry name" value="HAT"/>
    <property type="match status" value="4"/>
</dbReference>
<feature type="compositionally biased region" description="Basic and acidic residues" evidence="4">
    <location>
        <begin position="530"/>
        <end position="547"/>
    </location>
</feature>
<dbReference type="GO" id="GO:0003729">
    <property type="term" value="F:mRNA binding"/>
    <property type="evidence" value="ECO:0007669"/>
    <property type="project" value="TreeGrafter"/>
</dbReference>
<feature type="region of interest" description="Disordered" evidence="4">
    <location>
        <begin position="209"/>
        <end position="264"/>
    </location>
</feature>
<name>A0A1M2VA58_TRAPU</name>
<dbReference type="Pfam" id="PF05843">
    <property type="entry name" value="Suf"/>
    <property type="match status" value="1"/>
</dbReference>
<keyword evidence="3" id="KW-0507">mRNA processing</keyword>
<organism evidence="6 7">
    <name type="scientific">Trametes pubescens</name>
    <name type="common">White-rot fungus</name>
    <dbReference type="NCBI Taxonomy" id="154538"/>
    <lineage>
        <taxon>Eukaryota</taxon>
        <taxon>Fungi</taxon>
        <taxon>Dikarya</taxon>
        <taxon>Basidiomycota</taxon>
        <taxon>Agaricomycotina</taxon>
        <taxon>Agaricomycetes</taxon>
        <taxon>Polyporales</taxon>
        <taxon>Polyporaceae</taxon>
        <taxon>Trametes</taxon>
    </lineage>
</organism>
<dbReference type="OMA" id="NVWITEM"/>
<evidence type="ECO:0000259" key="5">
    <source>
        <dbReference type="Pfam" id="PF05843"/>
    </source>
</evidence>
<keyword evidence="3" id="KW-0963">Cytoplasm</keyword>
<dbReference type="OrthoDB" id="26282at2759"/>